<dbReference type="Proteomes" id="UP000886744">
    <property type="component" value="Unassembled WGS sequence"/>
</dbReference>
<evidence type="ECO:0000256" key="2">
    <source>
        <dbReference type="ARBA" id="ARBA00022475"/>
    </source>
</evidence>
<evidence type="ECO:0000259" key="7">
    <source>
        <dbReference type="Pfam" id="PF02687"/>
    </source>
</evidence>
<sequence length="777" mass="85176">MKSFLRFVSRNRLYTVIEVAGMAIALAFIIFIGTYVTQERSYDTFVGDDVYVGSDAELFSLSGTVKGAVEGRYPDIEAVCRAVGTMSVDGWDLSVSVGDRTMVQNALCVDSNFLSLIPLPMAAGDRKGALEAVGSVIVSQSFANTYFPGGNAVGNGIDITAGDGKTTLTITGVFEDMERTVLPGCDMIYRLDMLERFLPHLTRNGYGSTVTFYKVREGADVSWLGREILGILKQSDEMYISGVCTEYNLVPFKKIHYGAGATSHAFFENIVNRDMLRLVTAAGVLLLVFALLNYISLTTAQVGFRVKEMATRRLIGSSRKGVILRYIGESFIVTAVSFVLGFVLAEAAAPMFSALIGKNYSPLSSLTWGTAALWAGVIVLLSVIAGIVPALMVSRYRPIDIVRGEFTRASRMVLGRVFLVVQNTAAIGAVAIAIAMFLQLRHMVERPMGYTRDSLVDVTVSNTQDPDDFLKDRLKSLPCVADAGWVQGCPAGNRRAYWGVQIDGNRYNIVMYGGDTTALRLLGVKVLSQNSDPLPNTSYFTRRAAAALGYGLDMTQFEFDNGAIRVCGIIDDLLLGNANSTGNDLLIWTVQPNQSEYIGNLMSLVVKVNGDPADAVRAIQKFYAEEKPELDVTVRTYEDICSRAYASEDRSLRLTSLFALLTIVLTVMAMVAMSTYYARQRAKSTAIRKIMGCPRLEIYTHTLASFLSASLIAAVIATPLIYTYTGRWLQTYSYRIDNHWWIYLLALLIVGVIAALSISYRAVQLMNTNPALALRKD</sequence>
<evidence type="ECO:0000259" key="8">
    <source>
        <dbReference type="Pfam" id="PF12704"/>
    </source>
</evidence>
<evidence type="ECO:0000256" key="1">
    <source>
        <dbReference type="ARBA" id="ARBA00004651"/>
    </source>
</evidence>
<dbReference type="GO" id="GO:0005886">
    <property type="term" value="C:plasma membrane"/>
    <property type="evidence" value="ECO:0007669"/>
    <property type="project" value="UniProtKB-SubCell"/>
</dbReference>
<evidence type="ECO:0000256" key="4">
    <source>
        <dbReference type="ARBA" id="ARBA00022989"/>
    </source>
</evidence>
<gene>
    <name evidence="9" type="ORF">IAC94_03170</name>
</gene>
<comment type="subcellular location">
    <subcellularLocation>
        <location evidence="1">Cell membrane</location>
        <topology evidence="1">Multi-pass membrane protein</topology>
    </subcellularLocation>
</comment>
<evidence type="ECO:0000256" key="3">
    <source>
        <dbReference type="ARBA" id="ARBA00022692"/>
    </source>
</evidence>
<reference evidence="9" key="1">
    <citation type="submission" date="2020-10" db="EMBL/GenBank/DDBJ databases">
        <authorList>
            <person name="Gilroy R."/>
        </authorList>
    </citation>
    <scope>NUCLEOTIDE SEQUENCE</scope>
    <source>
        <strain evidence="9">ChiHjej13B12-12457</strain>
    </source>
</reference>
<dbReference type="PANTHER" id="PTHR30572:SF18">
    <property type="entry name" value="ABC-TYPE MACROLIDE FAMILY EXPORT SYSTEM PERMEASE COMPONENT 2"/>
    <property type="match status" value="1"/>
</dbReference>
<dbReference type="EMBL" id="DVHI01000039">
    <property type="protein sequence ID" value="HIR62508.1"/>
    <property type="molecule type" value="Genomic_DNA"/>
</dbReference>
<dbReference type="GO" id="GO:0022857">
    <property type="term" value="F:transmembrane transporter activity"/>
    <property type="evidence" value="ECO:0007669"/>
    <property type="project" value="TreeGrafter"/>
</dbReference>
<feature type="transmembrane region" description="Helical" evidence="6">
    <location>
        <begin position="323"/>
        <end position="345"/>
    </location>
</feature>
<comment type="caution">
    <text evidence="9">The sequence shown here is derived from an EMBL/GenBank/DDBJ whole genome shotgun (WGS) entry which is preliminary data.</text>
</comment>
<dbReference type="InterPro" id="IPR025857">
    <property type="entry name" value="MacB_PCD"/>
</dbReference>
<protein>
    <submittedName>
        <fullName evidence="9">FtsX-like permease family protein</fullName>
    </submittedName>
</protein>
<dbReference type="Pfam" id="PF12704">
    <property type="entry name" value="MacB_PCD"/>
    <property type="match status" value="1"/>
</dbReference>
<feature type="transmembrane region" description="Helical" evidence="6">
    <location>
        <begin position="657"/>
        <end position="678"/>
    </location>
</feature>
<organism evidence="9 10">
    <name type="scientific">Candidatus Coprenecus avistercoris</name>
    <dbReference type="NCBI Taxonomy" id="2840730"/>
    <lineage>
        <taxon>Bacteria</taxon>
        <taxon>Pseudomonadati</taxon>
        <taxon>Bacteroidota</taxon>
        <taxon>Bacteroidia</taxon>
        <taxon>Bacteroidales</taxon>
        <taxon>Rikenellaceae</taxon>
        <taxon>Rikenellaceae incertae sedis</taxon>
        <taxon>Candidatus Coprenecus</taxon>
    </lineage>
</organism>
<evidence type="ECO:0000313" key="9">
    <source>
        <dbReference type="EMBL" id="HIR62508.1"/>
    </source>
</evidence>
<feature type="transmembrane region" description="Helical" evidence="6">
    <location>
        <begin position="698"/>
        <end position="720"/>
    </location>
</feature>
<keyword evidence="3 6" id="KW-0812">Transmembrane</keyword>
<feature type="domain" description="ABC3 transporter permease C-terminal" evidence="7">
    <location>
        <begin position="657"/>
        <end position="770"/>
    </location>
</feature>
<feature type="transmembrane region" description="Helical" evidence="6">
    <location>
        <begin position="365"/>
        <end position="392"/>
    </location>
</feature>
<evidence type="ECO:0000256" key="6">
    <source>
        <dbReference type="SAM" id="Phobius"/>
    </source>
</evidence>
<reference evidence="9" key="2">
    <citation type="journal article" date="2021" name="PeerJ">
        <title>Extensive microbial diversity within the chicken gut microbiome revealed by metagenomics and culture.</title>
        <authorList>
            <person name="Gilroy R."/>
            <person name="Ravi A."/>
            <person name="Getino M."/>
            <person name="Pursley I."/>
            <person name="Horton D.L."/>
            <person name="Alikhan N.F."/>
            <person name="Baker D."/>
            <person name="Gharbi K."/>
            <person name="Hall N."/>
            <person name="Watson M."/>
            <person name="Adriaenssens E.M."/>
            <person name="Foster-Nyarko E."/>
            <person name="Jarju S."/>
            <person name="Secka A."/>
            <person name="Antonio M."/>
            <person name="Oren A."/>
            <person name="Chaudhuri R.R."/>
            <person name="La Ragione R."/>
            <person name="Hildebrand F."/>
            <person name="Pallen M.J."/>
        </authorList>
    </citation>
    <scope>NUCLEOTIDE SEQUENCE</scope>
    <source>
        <strain evidence="9">ChiHjej13B12-12457</strain>
    </source>
</reference>
<accession>A0A9D1E0T6</accession>
<dbReference type="AlphaFoldDB" id="A0A9D1E0T6"/>
<proteinExistence type="predicted"/>
<evidence type="ECO:0000256" key="5">
    <source>
        <dbReference type="ARBA" id="ARBA00023136"/>
    </source>
</evidence>
<dbReference type="PANTHER" id="PTHR30572">
    <property type="entry name" value="MEMBRANE COMPONENT OF TRANSPORTER-RELATED"/>
    <property type="match status" value="1"/>
</dbReference>
<feature type="domain" description="MacB-like periplasmic core" evidence="8">
    <location>
        <begin position="16"/>
        <end position="221"/>
    </location>
</feature>
<dbReference type="Pfam" id="PF02687">
    <property type="entry name" value="FtsX"/>
    <property type="match status" value="2"/>
</dbReference>
<feature type="transmembrane region" description="Helical" evidence="6">
    <location>
        <begin position="12"/>
        <end position="36"/>
    </location>
</feature>
<keyword evidence="2" id="KW-1003">Cell membrane</keyword>
<keyword evidence="5 6" id="KW-0472">Membrane</keyword>
<dbReference type="InterPro" id="IPR003838">
    <property type="entry name" value="ABC3_permease_C"/>
</dbReference>
<evidence type="ECO:0000313" key="10">
    <source>
        <dbReference type="Proteomes" id="UP000886744"/>
    </source>
</evidence>
<dbReference type="InterPro" id="IPR050250">
    <property type="entry name" value="Macrolide_Exporter_MacB"/>
</dbReference>
<name>A0A9D1E0T6_9BACT</name>
<feature type="domain" description="ABC3 transporter permease C-terminal" evidence="7">
    <location>
        <begin position="282"/>
        <end position="396"/>
    </location>
</feature>
<feature type="transmembrane region" description="Helical" evidence="6">
    <location>
        <begin position="278"/>
        <end position="302"/>
    </location>
</feature>
<feature type="transmembrane region" description="Helical" evidence="6">
    <location>
        <begin position="413"/>
        <end position="438"/>
    </location>
</feature>
<keyword evidence="4 6" id="KW-1133">Transmembrane helix</keyword>
<feature type="transmembrane region" description="Helical" evidence="6">
    <location>
        <begin position="740"/>
        <end position="760"/>
    </location>
</feature>